<evidence type="ECO:0000256" key="1">
    <source>
        <dbReference type="SAM" id="Phobius"/>
    </source>
</evidence>
<dbReference type="AlphaFoldDB" id="A0A0C6P0M8"/>
<name>A0A0C6P0M8_BORBO</name>
<dbReference type="EMBL" id="HE965806">
    <property type="protein sequence ID" value="CCJ52112.1"/>
    <property type="molecule type" value="Genomic_DNA"/>
</dbReference>
<feature type="transmembrane region" description="Helical" evidence="1">
    <location>
        <begin position="142"/>
        <end position="162"/>
    </location>
</feature>
<protein>
    <submittedName>
        <fullName evidence="2">Putative membrane protein</fullName>
    </submittedName>
</protein>
<evidence type="ECO:0000313" key="3">
    <source>
        <dbReference type="Proteomes" id="UP000007564"/>
    </source>
</evidence>
<gene>
    <name evidence="2" type="ORF">BN112_0194</name>
</gene>
<dbReference type="GeneID" id="56478489"/>
<feature type="transmembrane region" description="Helical" evidence="1">
    <location>
        <begin position="74"/>
        <end position="95"/>
    </location>
</feature>
<feature type="transmembrane region" description="Helical" evidence="1">
    <location>
        <begin position="102"/>
        <end position="122"/>
    </location>
</feature>
<dbReference type="OrthoDB" id="9812539at2"/>
<accession>A0A0C6P0M8</accession>
<keyword evidence="1" id="KW-1133">Transmembrane helix</keyword>
<evidence type="ECO:0000313" key="2">
    <source>
        <dbReference type="EMBL" id="CCJ52112.1"/>
    </source>
</evidence>
<dbReference type="HOGENOM" id="CLU_116614_0_0_4"/>
<dbReference type="InterPro" id="IPR021329">
    <property type="entry name" value="DUF2938"/>
</dbReference>
<proteinExistence type="predicted"/>
<dbReference type="Proteomes" id="UP000007564">
    <property type="component" value="Chromosome"/>
</dbReference>
<reference evidence="2 3" key="1">
    <citation type="journal article" date="2012" name="BMC Genomics">
        <title>Comparative genomics of the classical Bordetella subspecies: the evolution and exchange of virulence-associated diversity amongst closely related pathogens.</title>
        <authorList>
            <person name="Park J."/>
            <person name="Zhang Y."/>
            <person name="Buboltz A.M."/>
            <person name="Zhang X."/>
            <person name="Schuster S.C."/>
            <person name="Ahuja U."/>
            <person name="Liu M."/>
            <person name="Miller J.F."/>
            <person name="Sebaihia M."/>
            <person name="Bentley S.D."/>
            <person name="Parkhill J."/>
            <person name="Harvill E.T."/>
        </authorList>
    </citation>
    <scope>NUCLEOTIDE SEQUENCE [LARGE SCALE GENOMIC DNA]</scope>
    <source>
        <strain evidence="2 3">253</strain>
    </source>
</reference>
<dbReference type="RefSeq" id="WP_003812290.1">
    <property type="nucleotide sequence ID" value="NC_019382.1"/>
</dbReference>
<organism evidence="2 3">
    <name type="scientific">Bordetella bronchiseptica 253</name>
    <dbReference type="NCBI Taxonomy" id="568707"/>
    <lineage>
        <taxon>Bacteria</taxon>
        <taxon>Pseudomonadati</taxon>
        <taxon>Pseudomonadota</taxon>
        <taxon>Betaproteobacteria</taxon>
        <taxon>Burkholderiales</taxon>
        <taxon>Alcaligenaceae</taxon>
        <taxon>Bordetella</taxon>
    </lineage>
</organism>
<feature type="transmembrane region" description="Helical" evidence="1">
    <location>
        <begin position="7"/>
        <end position="27"/>
    </location>
</feature>
<dbReference type="Pfam" id="PF11158">
    <property type="entry name" value="DUF2938"/>
    <property type="match status" value="1"/>
</dbReference>
<keyword evidence="1" id="KW-0472">Membrane</keyword>
<keyword evidence="1" id="KW-0812">Transmembrane</keyword>
<dbReference type="KEGG" id="bbh:BN112_0194"/>
<sequence>MAPQEMLARVVLVGMGATAVMDVWTMALRRLGVPVLDYALAGRWAGHWRHGRFAHADIRQAPAVRGEAALGWGLHYATGVLFAGLLVGVAGQAWLRAPSPGPALAVGVATVLLPWFVMQPALGAGLASSRTPTPLRNCLRSVLAHAVFGLGLYLAGLALAWIGR</sequence>